<dbReference type="SUPFAM" id="SSF46785">
    <property type="entry name" value="Winged helix' DNA-binding domain"/>
    <property type="match status" value="1"/>
</dbReference>
<dbReference type="Proteomes" id="UP000031866">
    <property type="component" value="Chromosome"/>
</dbReference>
<evidence type="ECO:0000313" key="6">
    <source>
        <dbReference type="Proteomes" id="UP000031866"/>
    </source>
</evidence>
<dbReference type="SUPFAM" id="SSF48008">
    <property type="entry name" value="GntR ligand-binding domain-like"/>
    <property type="match status" value="1"/>
</dbReference>
<dbReference type="InterPro" id="IPR011711">
    <property type="entry name" value="GntR_C"/>
</dbReference>
<dbReference type="PANTHER" id="PTHR43537:SF5">
    <property type="entry name" value="UXU OPERON TRANSCRIPTIONAL REGULATOR"/>
    <property type="match status" value="1"/>
</dbReference>
<dbReference type="InterPro" id="IPR036390">
    <property type="entry name" value="WH_DNA-bd_sf"/>
</dbReference>
<proteinExistence type="predicted"/>
<keyword evidence="3" id="KW-0804">Transcription</keyword>
<dbReference type="Pfam" id="PF00392">
    <property type="entry name" value="GntR"/>
    <property type="match status" value="1"/>
</dbReference>
<dbReference type="KEGG" id="cbei:LF65_03655"/>
<dbReference type="AlphaFoldDB" id="A0A0B5QPM6"/>
<evidence type="ECO:0000259" key="4">
    <source>
        <dbReference type="PROSITE" id="PS50949"/>
    </source>
</evidence>
<dbReference type="OrthoDB" id="9799482at2"/>
<feature type="domain" description="HTH gntR-type" evidence="4">
    <location>
        <begin position="9"/>
        <end position="77"/>
    </location>
</feature>
<dbReference type="PANTHER" id="PTHR43537">
    <property type="entry name" value="TRANSCRIPTIONAL REGULATOR, GNTR FAMILY"/>
    <property type="match status" value="1"/>
</dbReference>
<accession>A0A0B5QPM6</accession>
<dbReference type="InterPro" id="IPR036388">
    <property type="entry name" value="WH-like_DNA-bd_sf"/>
</dbReference>
<protein>
    <recommendedName>
        <fullName evidence="4">HTH gntR-type domain-containing protein</fullName>
    </recommendedName>
</protein>
<evidence type="ECO:0000256" key="1">
    <source>
        <dbReference type="ARBA" id="ARBA00023015"/>
    </source>
</evidence>
<dbReference type="STRING" id="1520.LF65_03655"/>
<dbReference type="Gene3D" id="1.20.120.530">
    <property type="entry name" value="GntR ligand-binding domain-like"/>
    <property type="match status" value="1"/>
</dbReference>
<dbReference type="Gene3D" id="1.10.10.10">
    <property type="entry name" value="Winged helix-like DNA-binding domain superfamily/Winged helix DNA-binding domain"/>
    <property type="match status" value="1"/>
</dbReference>
<name>A0A0B5QPM6_CLOBE</name>
<dbReference type="PROSITE" id="PS50949">
    <property type="entry name" value="HTH_GNTR"/>
    <property type="match status" value="1"/>
</dbReference>
<gene>
    <name evidence="5" type="ORF">LF65_03655</name>
</gene>
<evidence type="ECO:0000313" key="5">
    <source>
        <dbReference type="EMBL" id="AJH00212.1"/>
    </source>
</evidence>
<dbReference type="InterPro" id="IPR000524">
    <property type="entry name" value="Tscrpt_reg_HTH_GntR"/>
</dbReference>
<evidence type="ECO:0000256" key="3">
    <source>
        <dbReference type="ARBA" id="ARBA00023163"/>
    </source>
</evidence>
<organism evidence="5 6">
    <name type="scientific">Clostridium beijerinckii</name>
    <name type="common">Clostridium MP</name>
    <dbReference type="NCBI Taxonomy" id="1520"/>
    <lineage>
        <taxon>Bacteria</taxon>
        <taxon>Bacillati</taxon>
        <taxon>Bacillota</taxon>
        <taxon>Clostridia</taxon>
        <taxon>Eubacteriales</taxon>
        <taxon>Clostridiaceae</taxon>
        <taxon>Clostridium</taxon>
    </lineage>
</organism>
<dbReference type="SMART" id="SM00345">
    <property type="entry name" value="HTH_GNTR"/>
    <property type="match status" value="1"/>
</dbReference>
<dbReference type="EMBL" id="CP010086">
    <property type="protein sequence ID" value="AJH00212.1"/>
    <property type="molecule type" value="Genomic_DNA"/>
</dbReference>
<keyword evidence="1" id="KW-0805">Transcription regulation</keyword>
<evidence type="ECO:0000256" key="2">
    <source>
        <dbReference type="ARBA" id="ARBA00023125"/>
    </source>
</evidence>
<reference evidence="6" key="1">
    <citation type="submission" date="2014-12" db="EMBL/GenBank/DDBJ databases">
        <title>Genome sequence of Clostridium beijerinckii strain 59B.</title>
        <authorList>
            <person name="Little G.T."/>
            <person name="Minton N.P."/>
        </authorList>
    </citation>
    <scope>NUCLEOTIDE SEQUENCE [LARGE SCALE GENOMIC DNA]</scope>
    <source>
        <strain evidence="6">59B</strain>
    </source>
</reference>
<dbReference type="InterPro" id="IPR008920">
    <property type="entry name" value="TF_FadR/GntR_C"/>
</dbReference>
<keyword evidence="2" id="KW-0238">DNA-binding</keyword>
<sequence length="236" mass="26739">MTLNKISTPSLKEVFVNEIENRIISGEFKLGDKLPTERELGELMGVSLTIVKQGISDLENKGFIEVRPRRGLFVADFVSKGSFETLASIMRYNGGKLGNKEIRSFCETRRALDKLAFDLVIERASDSEINGVGQIVENIKKAKDADNITEMCKFIIEFYHKLYILSDNIILPLFYHSTAVPQIEMYTKFIDKNGTKLVFDNIAKIYESILARDKDAVYLYINDAMKMSLEGDTAII</sequence>
<dbReference type="GO" id="GO:0003700">
    <property type="term" value="F:DNA-binding transcription factor activity"/>
    <property type="evidence" value="ECO:0007669"/>
    <property type="project" value="InterPro"/>
</dbReference>
<dbReference type="GO" id="GO:0003677">
    <property type="term" value="F:DNA binding"/>
    <property type="evidence" value="ECO:0007669"/>
    <property type="project" value="UniProtKB-KW"/>
</dbReference>
<dbReference type="Pfam" id="PF07729">
    <property type="entry name" value="FCD"/>
    <property type="match status" value="1"/>
</dbReference>
<dbReference type="CDD" id="cd07377">
    <property type="entry name" value="WHTH_GntR"/>
    <property type="match status" value="1"/>
</dbReference>
<dbReference type="RefSeq" id="WP_041897875.1">
    <property type="nucleotide sequence ID" value="NZ_CP010086.2"/>
</dbReference>